<comment type="subcellular location">
    <subcellularLocation>
        <location evidence="1">Cell membrane</location>
        <topology evidence="1">Multi-pass membrane protein</topology>
    </subcellularLocation>
</comment>
<name>A0ABN2QZI8_9MICO</name>
<accession>A0ABN2QZI8</accession>
<feature type="region of interest" description="Disordered" evidence="5">
    <location>
        <begin position="1"/>
        <end position="23"/>
    </location>
</feature>
<reference evidence="8 9" key="1">
    <citation type="journal article" date="2019" name="Int. J. Syst. Evol. Microbiol.">
        <title>The Global Catalogue of Microorganisms (GCM) 10K type strain sequencing project: providing services to taxonomists for standard genome sequencing and annotation.</title>
        <authorList>
            <consortium name="The Broad Institute Genomics Platform"/>
            <consortium name="The Broad Institute Genome Sequencing Center for Infectious Disease"/>
            <person name="Wu L."/>
            <person name="Ma J."/>
        </authorList>
    </citation>
    <scope>NUCLEOTIDE SEQUENCE [LARGE SCALE GENOMIC DNA]</scope>
    <source>
        <strain evidence="8 9">JCM 14901</strain>
    </source>
</reference>
<evidence type="ECO:0000256" key="1">
    <source>
        <dbReference type="ARBA" id="ARBA00004651"/>
    </source>
</evidence>
<dbReference type="InterPro" id="IPR036259">
    <property type="entry name" value="MFS_trans_sf"/>
</dbReference>
<evidence type="ECO:0000256" key="2">
    <source>
        <dbReference type="ARBA" id="ARBA00022692"/>
    </source>
</evidence>
<evidence type="ECO:0000256" key="3">
    <source>
        <dbReference type="ARBA" id="ARBA00022989"/>
    </source>
</evidence>
<organism evidence="8 9">
    <name type="scientific">Microbacterium deminutum</name>
    <dbReference type="NCBI Taxonomy" id="344164"/>
    <lineage>
        <taxon>Bacteria</taxon>
        <taxon>Bacillati</taxon>
        <taxon>Actinomycetota</taxon>
        <taxon>Actinomycetes</taxon>
        <taxon>Micrococcales</taxon>
        <taxon>Microbacteriaceae</taxon>
        <taxon>Microbacterium</taxon>
    </lineage>
</organism>
<dbReference type="SUPFAM" id="SSF103473">
    <property type="entry name" value="MFS general substrate transporter"/>
    <property type="match status" value="1"/>
</dbReference>
<comment type="caution">
    <text evidence="8">The sequence shown here is derived from an EMBL/GenBank/DDBJ whole genome shotgun (WGS) entry which is preliminary data.</text>
</comment>
<dbReference type="PROSITE" id="PS50850">
    <property type="entry name" value="MFS"/>
    <property type="match status" value="1"/>
</dbReference>
<feature type="transmembrane region" description="Helical" evidence="6">
    <location>
        <begin position="43"/>
        <end position="66"/>
    </location>
</feature>
<evidence type="ECO:0000313" key="9">
    <source>
        <dbReference type="Proteomes" id="UP001499933"/>
    </source>
</evidence>
<feature type="domain" description="Major facilitator superfamily (MFS) profile" evidence="7">
    <location>
        <begin position="69"/>
        <end position="486"/>
    </location>
</feature>
<dbReference type="PANTHER" id="PTHR23528">
    <property type="match status" value="1"/>
</dbReference>
<proteinExistence type="predicted"/>
<feature type="transmembrane region" description="Helical" evidence="6">
    <location>
        <begin position="127"/>
        <end position="148"/>
    </location>
</feature>
<gene>
    <name evidence="8" type="ORF">GCM10009776_24580</name>
</gene>
<dbReference type="Pfam" id="PF13347">
    <property type="entry name" value="MFS_2"/>
    <property type="match status" value="1"/>
</dbReference>
<feature type="transmembrane region" description="Helical" evidence="6">
    <location>
        <begin position="160"/>
        <end position="177"/>
    </location>
</feature>
<feature type="transmembrane region" description="Helical" evidence="6">
    <location>
        <begin position="250"/>
        <end position="269"/>
    </location>
</feature>
<feature type="transmembrane region" description="Helical" evidence="6">
    <location>
        <begin position="183"/>
        <end position="208"/>
    </location>
</feature>
<dbReference type="Proteomes" id="UP001499933">
    <property type="component" value="Unassembled WGS sequence"/>
</dbReference>
<feature type="transmembrane region" description="Helical" evidence="6">
    <location>
        <begin position="462"/>
        <end position="482"/>
    </location>
</feature>
<evidence type="ECO:0000259" key="7">
    <source>
        <dbReference type="PROSITE" id="PS50850"/>
    </source>
</evidence>
<evidence type="ECO:0000313" key="8">
    <source>
        <dbReference type="EMBL" id="GAA1961000.1"/>
    </source>
</evidence>
<dbReference type="EMBL" id="BAAAOG010000004">
    <property type="protein sequence ID" value="GAA1961000.1"/>
    <property type="molecule type" value="Genomic_DNA"/>
</dbReference>
<keyword evidence="2 6" id="KW-0812">Transmembrane</keyword>
<dbReference type="PANTHER" id="PTHR23528:SF1">
    <property type="entry name" value="MAJOR FACILITATOR SUPERFAMILY (MFS) PROFILE DOMAIN-CONTAINING PROTEIN"/>
    <property type="match status" value="1"/>
</dbReference>
<dbReference type="InterPro" id="IPR020846">
    <property type="entry name" value="MFS_dom"/>
</dbReference>
<feature type="transmembrane region" description="Helical" evidence="6">
    <location>
        <begin position="372"/>
        <end position="391"/>
    </location>
</feature>
<feature type="transmembrane region" description="Helical" evidence="6">
    <location>
        <begin position="220"/>
        <end position="244"/>
    </location>
</feature>
<evidence type="ECO:0000256" key="5">
    <source>
        <dbReference type="SAM" id="MobiDB-lite"/>
    </source>
</evidence>
<dbReference type="Gene3D" id="1.20.1250.20">
    <property type="entry name" value="MFS general substrate transporter like domains"/>
    <property type="match status" value="2"/>
</dbReference>
<feature type="transmembrane region" description="Helical" evidence="6">
    <location>
        <begin position="304"/>
        <end position="326"/>
    </location>
</feature>
<keyword evidence="9" id="KW-1185">Reference proteome</keyword>
<keyword evidence="4 6" id="KW-0472">Membrane</keyword>
<feature type="transmembrane region" description="Helical" evidence="6">
    <location>
        <begin position="338"/>
        <end position="360"/>
    </location>
</feature>
<feature type="transmembrane region" description="Helical" evidence="6">
    <location>
        <begin position="435"/>
        <end position="456"/>
    </location>
</feature>
<sequence length="486" mass="51562">MGNHMSETLAAEARPKTRGDVVLEPAEPGTSPIYIRGARSRAYLTWFTILTIAITSVWGAVTGILLPNHVQILEMGNWFTGADAGIDLQQLTILQQSIDAGTATATAEQARQLELLSGFNAARAQSLAMISTIGVILTMLIQPIVGVFADRTRTRWGRRAPWILFGTVVGSLLLVLMRFAPSIAVLAVVFMLAQAVLNTASGPLATTVADRMPENRRGTASALGGFGNFFGGLLGGLLAGAFFATIGLDFYFIVAAFVAFSGVMFVLFARDRSSKDLEVTTFNWKQFFVGFTIALRSRNFRWVWVARILLTFGYTVSTALSLYMLQSYVKPALSQAEATATAPLLLLAGVPVTILAVLVAGRLSDKLGKRRIFVIVASVLMGLSMLIPIVMPTVPGLFVQAIVGGIAFGIYLPVDQALFIDVLPDKRAAGRDLGVAGLGSNFGQALGPILASTVVAVTGGYVGIWIAAGILVILGAVAILPLKGVK</sequence>
<feature type="transmembrane region" description="Helical" evidence="6">
    <location>
        <begin position="397"/>
        <end position="414"/>
    </location>
</feature>
<protein>
    <recommendedName>
        <fullName evidence="7">Major facilitator superfamily (MFS) profile domain-containing protein</fullName>
    </recommendedName>
</protein>
<evidence type="ECO:0000256" key="4">
    <source>
        <dbReference type="ARBA" id="ARBA00023136"/>
    </source>
</evidence>
<evidence type="ECO:0000256" key="6">
    <source>
        <dbReference type="SAM" id="Phobius"/>
    </source>
</evidence>
<keyword evidence="3 6" id="KW-1133">Transmembrane helix</keyword>